<dbReference type="AlphaFoldDB" id="A0AAD5RIM8"/>
<keyword evidence="2" id="KW-1185">Reference proteome</keyword>
<name>A0AAD5RIM8_9PEZI</name>
<organism evidence="1 2">
    <name type="scientific">Zalerion maritima</name>
    <dbReference type="NCBI Taxonomy" id="339359"/>
    <lineage>
        <taxon>Eukaryota</taxon>
        <taxon>Fungi</taxon>
        <taxon>Dikarya</taxon>
        <taxon>Ascomycota</taxon>
        <taxon>Pezizomycotina</taxon>
        <taxon>Sordariomycetes</taxon>
        <taxon>Lulworthiomycetidae</taxon>
        <taxon>Lulworthiales</taxon>
        <taxon>Lulworthiaceae</taxon>
        <taxon>Zalerion</taxon>
    </lineage>
</organism>
<reference evidence="1" key="1">
    <citation type="submission" date="2022-07" db="EMBL/GenBank/DDBJ databases">
        <title>Draft genome sequence of Zalerion maritima ATCC 34329, a (micro)plastics degrading marine fungus.</title>
        <authorList>
            <person name="Paco A."/>
            <person name="Goncalves M.F.M."/>
            <person name="Rocha-Santos T.A.P."/>
            <person name="Alves A."/>
        </authorList>
    </citation>
    <scope>NUCLEOTIDE SEQUENCE</scope>
    <source>
        <strain evidence="1">ATCC 34329</strain>
    </source>
</reference>
<evidence type="ECO:0000313" key="2">
    <source>
        <dbReference type="Proteomes" id="UP001201980"/>
    </source>
</evidence>
<protein>
    <submittedName>
        <fullName evidence="1">Uncharacterized protein</fullName>
    </submittedName>
</protein>
<sequence length="170" mass="17574">MCGPDTSNKPRYGALAVVSPPSSVPSSPLAMPLSGSLSLYSTAGDAGLLATQATFTGLPGCDLGLATQKYFVVIHTTGDLRVPSSKCQMFRRFDFDSGSVAGDGLSMATALAEPLQLEVGGEGVIGRRISIFAGGEERKIDNDDGSEEHEGGLTLVAEGIIGINQILSRI</sequence>
<comment type="caution">
    <text evidence="1">The sequence shown here is derived from an EMBL/GenBank/DDBJ whole genome shotgun (WGS) entry which is preliminary data.</text>
</comment>
<dbReference type="EMBL" id="JAKWBI020000412">
    <property type="protein sequence ID" value="KAJ2895320.1"/>
    <property type="molecule type" value="Genomic_DNA"/>
</dbReference>
<evidence type="ECO:0000313" key="1">
    <source>
        <dbReference type="EMBL" id="KAJ2895320.1"/>
    </source>
</evidence>
<gene>
    <name evidence="1" type="ORF">MKZ38_006698</name>
</gene>
<accession>A0AAD5RIM8</accession>
<proteinExistence type="predicted"/>
<dbReference type="Proteomes" id="UP001201980">
    <property type="component" value="Unassembled WGS sequence"/>
</dbReference>